<evidence type="ECO:0000256" key="1">
    <source>
        <dbReference type="RuleBase" id="RU368003"/>
    </source>
</evidence>
<reference evidence="3 4" key="1">
    <citation type="submission" date="2020-10" db="EMBL/GenBank/DDBJ databases">
        <title>Plant Genome Project.</title>
        <authorList>
            <person name="Zhang R.-G."/>
        </authorList>
    </citation>
    <scope>NUCLEOTIDE SEQUENCE [LARGE SCALE GENOMIC DNA]</scope>
    <source>
        <strain evidence="3">FAFU-HL-1</strain>
        <tissue evidence="3">Leaf</tissue>
    </source>
</reference>
<proteinExistence type="inferred from homology"/>
<dbReference type="AlphaFoldDB" id="A0A835K8H5"/>
<keyword evidence="1" id="KW-0238">DNA-binding</keyword>
<keyword evidence="1" id="KW-0698">rRNA processing</keyword>
<dbReference type="GO" id="GO:0010468">
    <property type="term" value="P:regulation of gene expression"/>
    <property type="evidence" value="ECO:0007669"/>
    <property type="project" value="TreeGrafter"/>
</dbReference>
<organism evidence="3 4">
    <name type="scientific">Salix dunnii</name>
    <dbReference type="NCBI Taxonomy" id="1413687"/>
    <lineage>
        <taxon>Eukaryota</taxon>
        <taxon>Viridiplantae</taxon>
        <taxon>Streptophyta</taxon>
        <taxon>Embryophyta</taxon>
        <taxon>Tracheophyta</taxon>
        <taxon>Spermatophyta</taxon>
        <taxon>Magnoliopsida</taxon>
        <taxon>eudicotyledons</taxon>
        <taxon>Gunneridae</taxon>
        <taxon>Pentapetalae</taxon>
        <taxon>rosids</taxon>
        <taxon>fabids</taxon>
        <taxon>Malpighiales</taxon>
        <taxon>Salicaceae</taxon>
        <taxon>Saliceae</taxon>
        <taxon>Salix</taxon>
    </lineage>
</organism>
<name>A0A835K8H5_9ROSI</name>
<dbReference type="GO" id="GO:0003723">
    <property type="term" value="F:RNA binding"/>
    <property type="evidence" value="ECO:0007669"/>
    <property type="project" value="UniProtKB-UniRule"/>
</dbReference>
<evidence type="ECO:0000313" key="3">
    <source>
        <dbReference type="EMBL" id="KAF9681316.1"/>
    </source>
</evidence>
<dbReference type="OrthoDB" id="1421013at2759"/>
<feature type="region of interest" description="Disordered" evidence="2">
    <location>
        <begin position="152"/>
        <end position="183"/>
    </location>
</feature>
<dbReference type="InterPro" id="IPR011082">
    <property type="entry name" value="Exosome-assoc_fac/DNA_repair"/>
</dbReference>
<comment type="subunit">
    <text evidence="1">Monomer and homodimer.</text>
</comment>
<keyword evidence="4" id="KW-1185">Reference proteome</keyword>
<keyword evidence="1" id="KW-0539">Nucleus</keyword>
<evidence type="ECO:0000313" key="4">
    <source>
        <dbReference type="Proteomes" id="UP000657918"/>
    </source>
</evidence>
<keyword evidence="1" id="KW-0963">Cytoplasm</keyword>
<keyword evidence="1" id="KW-0694">RNA-binding</keyword>
<gene>
    <name evidence="3" type="ORF">SADUNF_Sadunf06G0213400</name>
</gene>
<dbReference type="Proteomes" id="UP000657918">
    <property type="component" value="Unassembled WGS sequence"/>
</dbReference>
<comment type="function">
    <text evidence="1">Plays a role in the recruitment of the exosome to pre-rRNA to mediate the 3'-5' end processing of the 5.8S rRNA.</text>
</comment>
<sequence>MESSNGSSKVVPESAMEAVERTLANLKQVETHLLEFLSLANPDVLDEMAPLQRAQSLFMFAKATSTLFALRLRTSGIHPEKHPLKTELFDGYCVFYLIFGLWRELSLYQDKLVQFVDTSKEPLHRSTTLNYRAATRFIEHSLPGLTTEQRKSMRNISKGEGSKIKHTERSARKKRKCDTSEKQSVQTAAQEFLEKAALELFGGNTDGFKGPLIKIDSSSEE</sequence>
<comment type="caution">
    <text evidence="3">The sequence shown here is derived from an EMBL/GenBank/DDBJ whole genome shotgun (WGS) entry which is preliminary data.</text>
</comment>
<dbReference type="GO" id="GO:0005730">
    <property type="term" value="C:nucleolus"/>
    <property type="evidence" value="ECO:0007669"/>
    <property type="project" value="UniProtKB-SubCell"/>
</dbReference>
<accession>A0A835K8H5</accession>
<dbReference type="PANTHER" id="PTHR15341:SF3">
    <property type="entry name" value="NUCLEAR NUCLEIC ACID-BINDING PROTEIN C1D"/>
    <property type="match status" value="1"/>
</dbReference>
<comment type="similarity">
    <text evidence="1">Belongs to the C1D family.</text>
</comment>
<comment type="subcellular location">
    <subcellularLocation>
        <location evidence="1">Cytoplasm</location>
    </subcellularLocation>
    <subcellularLocation>
        <location evidence="1">Nucleus</location>
        <location evidence="1">Nucleolus</location>
    </subcellularLocation>
    <subcellularLocation>
        <location evidence="1">Nucleus</location>
    </subcellularLocation>
</comment>
<dbReference type="GO" id="GO:0000178">
    <property type="term" value="C:exosome (RNase complex)"/>
    <property type="evidence" value="ECO:0007669"/>
    <property type="project" value="TreeGrafter"/>
</dbReference>
<dbReference type="GO" id="GO:0003677">
    <property type="term" value="F:DNA binding"/>
    <property type="evidence" value="ECO:0007669"/>
    <property type="project" value="UniProtKB-KW"/>
</dbReference>
<dbReference type="PANTHER" id="PTHR15341">
    <property type="entry name" value="SUN-COR STEROID HORMONE RECEPTOR CO-REPRESSOR"/>
    <property type="match status" value="1"/>
</dbReference>
<protein>
    <recommendedName>
        <fullName evidence="1">Nuclear nucleic acid-binding protein C1D</fullName>
    </recommendedName>
</protein>
<feature type="compositionally biased region" description="Basic and acidic residues" evidence="2">
    <location>
        <begin position="160"/>
        <end position="170"/>
    </location>
</feature>
<dbReference type="EMBL" id="JADGMS010000006">
    <property type="protein sequence ID" value="KAF9681316.1"/>
    <property type="molecule type" value="Genomic_DNA"/>
</dbReference>
<dbReference type="GO" id="GO:0000460">
    <property type="term" value="P:maturation of 5.8S rRNA"/>
    <property type="evidence" value="ECO:0007669"/>
    <property type="project" value="TreeGrafter"/>
</dbReference>
<dbReference type="GO" id="GO:0005737">
    <property type="term" value="C:cytoplasm"/>
    <property type="evidence" value="ECO:0007669"/>
    <property type="project" value="UniProtKB-SubCell"/>
</dbReference>
<evidence type="ECO:0000256" key="2">
    <source>
        <dbReference type="SAM" id="MobiDB-lite"/>
    </source>
</evidence>